<proteinExistence type="predicted"/>
<reference evidence="2" key="1">
    <citation type="submission" date="2020-07" db="EMBL/GenBank/DDBJ databases">
        <title>Nitrate ammonifying Pseudomonas campi sp. nov. isolated from German agricultural grassland.</title>
        <authorList>
            <person name="Timsy T."/>
            <person name="Ulrich A."/>
            <person name="Spanner T."/>
            <person name="Foesel B."/>
            <person name="Kolb S."/>
            <person name="Horn M.A."/>
            <person name="Behrendt U."/>
        </authorList>
    </citation>
    <scope>NUCLEOTIDE SEQUENCE</scope>
    <source>
        <strain evidence="2">S1-A32-2</strain>
    </source>
</reference>
<organism evidence="2 3">
    <name type="scientific">Aquipseudomonas campi</name>
    <dbReference type="NCBI Taxonomy" id="2731681"/>
    <lineage>
        <taxon>Bacteria</taxon>
        <taxon>Pseudomonadati</taxon>
        <taxon>Pseudomonadota</taxon>
        <taxon>Gammaproteobacteria</taxon>
        <taxon>Pseudomonadales</taxon>
        <taxon>Pseudomonadaceae</taxon>
        <taxon>Aquipseudomonas</taxon>
    </lineage>
</organism>
<dbReference type="KEGG" id="pcam:HNE05_07970"/>
<keyword evidence="1" id="KW-0732">Signal</keyword>
<evidence type="ECO:0000313" key="2">
    <source>
        <dbReference type="EMBL" id="QKE63300.1"/>
    </source>
</evidence>
<dbReference type="RefSeq" id="WP_173206603.1">
    <property type="nucleotide sequence ID" value="NZ_CP053697.2"/>
</dbReference>
<evidence type="ECO:0000256" key="1">
    <source>
        <dbReference type="SAM" id="SignalP"/>
    </source>
</evidence>
<protein>
    <recommendedName>
        <fullName evidence="4">Lipoprotein</fullName>
    </recommendedName>
</protein>
<gene>
    <name evidence="2" type="ORF">HNE05_07970</name>
</gene>
<dbReference type="AlphaFoldDB" id="A0A6M8FGN3"/>
<keyword evidence="3" id="KW-1185">Reference proteome</keyword>
<dbReference type="PROSITE" id="PS51257">
    <property type="entry name" value="PROKAR_LIPOPROTEIN"/>
    <property type="match status" value="1"/>
</dbReference>
<evidence type="ECO:0000313" key="3">
    <source>
        <dbReference type="Proteomes" id="UP000501379"/>
    </source>
</evidence>
<feature type="signal peptide" evidence="1">
    <location>
        <begin position="1"/>
        <end position="21"/>
    </location>
</feature>
<accession>A0A6M8FGN3</accession>
<dbReference type="EMBL" id="CP053697">
    <property type="protein sequence ID" value="QKE63300.1"/>
    <property type="molecule type" value="Genomic_DNA"/>
</dbReference>
<sequence>MKNTKSLFLAALLTPLLASCAGPKDLIRAHAYSPPQKPASDIATVYSVWGGFSGEMSFICKVDGKSYYKLGLISDCPSVVYLTPGKHSIAVKYKFANYFGHTSIDLEVLAGKTYKLTGTSTDDLKTATFNIVEMPSNFELTYKDLIPSLRSESNQPVLPTESNY</sequence>
<name>A0A6M8FGN3_9GAMM</name>
<dbReference type="Proteomes" id="UP000501379">
    <property type="component" value="Chromosome"/>
</dbReference>
<feature type="chain" id="PRO_5027000557" description="Lipoprotein" evidence="1">
    <location>
        <begin position="22"/>
        <end position="164"/>
    </location>
</feature>
<evidence type="ECO:0008006" key="4">
    <source>
        <dbReference type="Google" id="ProtNLM"/>
    </source>
</evidence>